<keyword evidence="2" id="KW-1185">Reference proteome</keyword>
<proteinExistence type="predicted"/>
<dbReference type="Proteomes" id="UP000070339">
    <property type="component" value="Unassembled WGS sequence"/>
</dbReference>
<name>A0ABR5VEF1_9CORY</name>
<reference evidence="1 2" key="1">
    <citation type="journal article" date="2016" name="Int. J. Syst. Evol. Microbiol.">
        <title>Resolving the Complexity of Human Skin Metagenomes Using Single-Molecule Sequencing.</title>
        <authorList>
            <consortium name="NISC Comparative Sequencing Program"/>
            <person name="Tsai Y.C."/>
            <person name="Conlan S."/>
            <person name="Deming C."/>
            <person name="Segre J.A."/>
            <person name="Kong H.H."/>
            <person name="Korlach J."/>
            <person name="Oh J."/>
        </authorList>
    </citation>
    <scope>NUCLEOTIDE SEQUENCE [LARGE SCALE GENOMIC DNA]</scope>
    <source>
        <strain evidence="1 2">1B08</strain>
    </source>
</reference>
<protein>
    <submittedName>
        <fullName evidence="1">Uncharacterized protein</fullName>
    </submittedName>
</protein>
<accession>A0ABR5VEF1</accession>
<sequence length="63" mass="7074">MKQSQAIEAGDFDLSWVRVGGHAAGPRLHTVDFEEVRFGPVRDDSFGPFIVMVIMRVPFVARK</sequence>
<organism evidence="1 2">
    <name type="scientific">Corynebacterium simulans</name>
    <dbReference type="NCBI Taxonomy" id="146827"/>
    <lineage>
        <taxon>Bacteria</taxon>
        <taxon>Bacillati</taxon>
        <taxon>Actinomycetota</taxon>
        <taxon>Actinomycetes</taxon>
        <taxon>Mycobacteriales</taxon>
        <taxon>Corynebacteriaceae</taxon>
        <taxon>Corynebacterium</taxon>
    </lineage>
</organism>
<comment type="caution">
    <text evidence="1">The sequence shown here is derived from an EMBL/GenBank/DDBJ whole genome shotgun (WGS) entry which is preliminary data.</text>
</comment>
<gene>
    <name evidence="1" type="ORF">WM41_0389</name>
</gene>
<evidence type="ECO:0000313" key="2">
    <source>
        <dbReference type="Proteomes" id="UP000070339"/>
    </source>
</evidence>
<evidence type="ECO:0000313" key="1">
    <source>
        <dbReference type="EMBL" id="KXU18856.1"/>
    </source>
</evidence>
<dbReference type="EMBL" id="LTEB01000014">
    <property type="protein sequence ID" value="KXU18856.1"/>
    <property type="molecule type" value="Genomic_DNA"/>
</dbReference>